<evidence type="ECO:0000313" key="2">
    <source>
        <dbReference type="Proteomes" id="UP001151760"/>
    </source>
</evidence>
<name>A0ABQ5G039_9ASTR</name>
<dbReference type="SUPFAM" id="SSF51735">
    <property type="entry name" value="NAD(P)-binding Rossmann-fold domains"/>
    <property type="match status" value="1"/>
</dbReference>
<reference evidence="1" key="2">
    <citation type="submission" date="2022-01" db="EMBL/GenBank/DDBJ databases">
        <authorList>
            <person name="Yamashiro T."/>
            <person name="Shiraishi A."/>
            <person name="Satake H."/>
            <person name="Nakayama K."/>
        </authorList>
    </citation>
    <scope>NUCLEOTIDE SEQUENCE</scope>
</reference>
<dbReference type="Proteomes" id="UP001151760">
    <property type="component" value="Unassembled WGS sequence"/>
</dbReference>
<gene>
    <name evidence="1" type="ORF">Tco_1020371</name>
</gene>
<comment type="caution">
    <text evidence="1">The sequence shown here is derived from an EMBL/GenBank/DDBJ whole genome shotgun (WGS) entry which is preliminary data.</text>
</comment>
<dbReference type="EMBL" id="BQNB010017938">
    <property type="protein sequence ID" value="GJT68891.1"/>
    <property type="molecule type" value="Genomic_DNA"/>
</dbReference>
<reference evidence="1" key="1">
    <citation type="journal article" date="2022" name="Int. J. Mol. Sci.">
        <title>Draft Genome of Tanacetum Coccineum: Genomic Comparison of Closely Related Tanacetum-Family Plants.</title>
        <authorList>
            <person name="Yamashiro T."/>
            <person name="Shiraishi A."/>
            <person name="Nakayama K."/>
            <person name="Satake H."/>
        </authorList>
    </citation>
    <scope>NUCLEOTIDE SEQUENCE</scope>
</reference>
<dbReference type="Gene3D" id="3.40.50.720">
    <property type="entry name" value="NAD(P)-binding Rossmann-like Domain"/>
    <property type="match status" value="1"/>
</dbReference>
<sequence length="270" mass="30396">MESVIAISCFDIDYEVVIESVVAALIRNVDQEVMDMLPTSVKLVIGDVGDPAALRSVVEGCNKIIYFSTARSSITVDLKRVDHQGVYNLSKGFQDYNNKLAQLRAGKSSKSKLLLAKFKSAESLNGCEVRKGRLTEGAVGNNQDLRSFQMILEYIKALLKVFWLGVVEELLWFISGSISAKVTDIYHPLALRRFLLGTHYRSPVNYSIDPIEISSDAVYYIYQELEANAREQAQERQREWEQRIIDINLILMKFTDSGLPPPPPILSSIM</sequence>
<keyword evidence="2" id="KW-1185">Reference proteome</keyword>
<accession>A0ABQ5G039</accession>
<proteinExistence type="predicted"/>
<evidence type="ECO:0000313" key="1">
    <source>
        <dbReference type="EMBL" id="GJT68891.1"/>
    </source>
</evidence>
<dbReference type="InterPro" id="IPR036291">
    <property type="entry name" value="NAD(P)-bd_dom_sf"/>
</dbReference>
<organism evidence="1 2">
    <name type="scientific">Tanacetum coccineum</name>
    <dbReference type="NCBI Taxonomy" id="301880"/>
    <lineage>
        <taxon>Eukaryota</taxon>
        <taxon>Viridiplantae</taxon>
        <taxon>Streptophyta</taxon>
        <taxon>Embryophyta</taxon>
        <taxon>Tracheophyta</taxon>
        <taxon>Spermatophyta</taxon>
        <taxon>Magnoliopsida</taxon>
        <taxon>eudicotyledons</taxon>
        <taxon>Gunneridae</taxon>
        <taxon>Pentapetalae</taxon>
        <taxon>asterids</taxon>
        <taxon>campanulids</taxon>
        <taxon>Asterales</taxon>
        <taxon>Asteraceae</taxon>
        <taxon>Asteroideae</taxon>
        <taxon>Anthemideae</taxon>
        <taxon>Anthemidinae</taxon>
        <taxon>Tanacetum</taxon>
    </lineage>
</organism>
<protein>
    <submittedName>
        <fullName evidence="1">High chlorophyll fluorescence phenotype protein</fullName>
    </submittedName>
</protein>